<name>A0A0D8ZTR9_9CYAN</name>
<comment type="caution">
    <text evidence="2">The sequence shown here is derived from an EMBL/GenBank/DDBJ whole genome shotgun (WGS) entry which is preliminary data.</text>
</comment>
<dbReference type="PANTHER" id="PTHR36761:SF2">
    <property type="entry name" value="ORF03 PROTEIN"/>
    <property type="match status" value="1"/>
</dbReference>
<dbReference type="RefSeq" id="WP_045054662.1">
    <property type="nucleotide sequence ID" value="NZ_CAWMDP010000042.1"/>
</dbReference>
<gene>
    <name evidence="2" type="ORF">UH38_10780</name>
</gene>
<evidence type="ECO:0000313" key="2">
    <source>
        <dbReference type="EMBL" id="KJH71854.1"/>
    </source>
</evidence>
<dbReference type="STRING" id="1618023.UH38_10780"/>
<dbReference type="Gene3D" id="1.25.40.10">
    <property type="entry name" value="Tetratricopeptide repeat domain"/>
    <property type="match status" value="1"/>
</dbReference>
<dbReference type="Proteomes" id="UP000032452">
    <property type="component" value="Unassembled WGS sequence"/>
</dbReference>
<dbReference type="InterPro" id="IPR011990">
    <property type="entry name" value="TPR-like_helical_dom_sf"/>
</dbReference>
<protein>
    <submittedName>
        <fullName evidence="2">Tetratricopeptide repeat protein</fullName>
    </submittedName>
</protein>
<keyword evidence="3" id="KW-1185">Reference proteome</keyword>
<dbReference type="PANTHER" id="PTHR36761">
    <property type="entry name" value="ORF03 PROTEIN"/>
    <property type="match status" value="1"/>
</dbReference>
<dbReference type="SUPFAM" id="SSF48452">
    <property type="entry name" value="TPR-like"/>
    <property type="match status" value="1"/>
</dbReference>
<dbReference type="EMBL" id="JYON01000009">
    <property type="protein sequence ID" value="KJH71854.1"/>
    <property type="molecule type" value="Genomic_DNA"/>
</dbReference>
<evidence type="ECO:0000256" key="1">
    <source>
        <dbReference type="SAM" id="Phobius"/>
    </source>
</evidence>
<dbReference type="OrthoDB" id="510804at2"/>
<organism evidence="2 3">
    <name type="scientific">Aliterella atlantica CENA595</name>
    <dbReference type="NCBI Taxonomy" id="1618023"/>
    <lineage>
        <taxon>Bacteria</taxon>
        <taxon>Bacillati</taxon>
        <taxon>Cyanobacteriota</taxon>
        <taxon>Cyanophyceae</taxon>
        <taxon>Chroococcidiopsidales</taxon>
        <taxon>Aliterellaceae</taxon>
        <taxon>Aliterella</taxon>
    </lineage>
</organism>
<feature type="transmembrane region" description="Helical" evidence="1">
    <location>
        <begin position="149"/>
        <end position="167"/>
    </location>
</feature>
<keyword evidence="1" id="KW-0472">Membrane</keyword>
<proteinExistence type="predicted"/>
<accession>A0A0D8ZTR9</accession>
<keyword evidence="1" id="KW-1133">Transmembrane helix</keyword>
<dbReference type="AlphaFoldDB" id="A0A0D8ZTR9"/>
<sequence>MTESLEIATKEYQAGIAAFERGQYRESVDRLQKASALTTGNSRLGGKIQIWLVTAYEAAGQRTEAIALCEQLKQHPDSETSKQGKRLLYIMQAPQLKRPTEWMTQIPDLAAIADNESQVRIGSGNNKPKQPPQPEFVDLSQVNTQDNRFIWVSLIAIGLTLIGLLWIA</sequence>
<evidence type="ECO:0000313" key="3">
    <source>
        <dbReference type="Proteomes" id="UP000032452"/>
    </source>
</evidence>
<reference evidence="2 3" key="1">
    <citation type="submission" date="2015-02" db="EMBL/GenBank/DDBJ databases">
        <title>Draft genome of a novel marine cyanobacterium (Chroococcales) isolated from South Atlantic Ocean.</title>
        <authorList>
            <person name="Rigonato J."/>
            <person name="Alvarenga D.O."/>
            <person name="Branco L.H."/>
            <person name="Varani A.M."/>
            <person name="Brandini F.P."/>
            <person name="Fiore M.F."/>
        </authorList>
    </citation>
    <scope>NUCLEOTIDE SEQUENCE [LARGE SCALE GENOMIC DNA]</scope>
    <source>
        <strain evidence="2 3">CENA595</strain>
    </source>
</reference>
<keyword evidence="1" id="KW-0812">Transmembrane</keyword>